<dbReference type="EMBL" id="UINC01002602">
    <property type="protein sequence ID" value="SUZ98411.1"/>
    <property type="molecule type" value="Genomic_DNA"/>
</dbReference>
<evidence type="ECO:0000313" key="1">
    <source>
        <dbReference type="EMBL" id="SUZ98411.1"/>
    </source>
</evidence>
<proteinExistence type="predicted"/>
<gene>
    <name evidence="1" type="ORF">METZ01_LOCUS51265</name>
</gene>
<dbReference type="AlphaFoldDB" id="A0A381S523"/>
<name>A0A381S523_9ZZZZ</name>
<dbReference type="Gene3D" id="1.10.760.10">
    <property type="entry name" value="Cytochrome c-like domain"/>
    <property type="match status" value="1"/>
</dbReference>
<dbReference type="GO" id="GO:0020037">
    <property type="term" value="F:heme binding"/>
    <property type="evidence" value="ECO:0007669"/>
    <property type="project" value="InterPro"/>
</dbReference>
<sequence>MRILVFILIVGLFYIGGCSTIQIIPEPDSPGAKLYIEKCTQCHGLPGPKRHTSEQWDHVLVMMSGFMNQRGLPFPENEKKLIRDYLHRNGR</sequence>
<reference evidence="1" key="1">
    <citation type="submission" date="2018-05" db="EMBL/GenBank/DDBJ databases">
        <authorList>
            <person name="Lanie J.A."/>
            <person name="Ng W.-L."/>
            <person name="Kazmierczak K.M."/>
            <person name="Andrzejewski T.M."/>
            <person name="Davidsen T.M."/>
            <person name="Wayne K.J."/>
            <person name="Tettelin H."/>
            <person name="Glass J.I."/>
            <person name="Rusch D."/>
            <person name="Podicherti R."/>
            <person name="Tsui H.-C.T."/>
            <person name="Winkler M.E."/>
        </authorList>
    </citation>
    <scope>NUCLEOTIDE SEQUENCE</scope>
</reference>
<dbReference type="InterPro" id="IPR036909">
    <property type="entry name" value="Cyt_c-like_dom_sf"/>
</dbReference>
<evidence type="ECO:0008006" key="2">
    <source>
        <dbReference type="Google" id="ProtNLM"/>
    </source>
</evidence>
<dbReference type="SUPFAM" id="SSF46626">
    <property type="entry name" value="Cytochrome c"/>
    <property type="match status" value="1"/>
</dbReference>
<protein>
    <recommendedName>
        <fullName evidence="2">Cytochrome c domain-containing protein</fullName>
    </recommendedName>
</protein>
<organism evidence="1">
    <name type="scientific">marine metagenome</name>
    <dbReference type="NCBI Taxonomy" id="408172"/>
    <lineage>
        <taxon>unclassified sequences</taxon>
        <taxon>metagenomes</taxon>
        <taxon>ecological metagenomes</taxon>
    </lineage>
</organism>
<dbReference type="GO" id="GO:0009055">
    <property type="term" value="F:electron transfer activity"/>
    <property type="evidence" value="ECO:0007669"/>
    <property type="project" value="InterPro"/>
</dbReference>
<accession>A0A381S523</accession>